<dbReference type="SUPFAM" id="SSF102114">
    <property type="entry name" value="Radical SAM enzymes"/>
    <property type="match status" value="1"/>
</dbReference>
<dbReference type="InterPro" id="IPR034391">
    <property type="entry name" value="AdoMet-like_SPASM_containing"/>
</dbReference>
<dbReference type="PANTHER" id="PTHR11228">
    <property type="entry name" value="RADICAL SAM DOMAIN PROTEIN"/>
    <property type="match status" value="1"/>
</dbReference>
<dbReference type="RefSeq" id="WP_129586491.1">
    <property type="nucleotide sequence ID" value="NZ_LKAQ01000004.1"/>
</dbReference>
<reference evidence="9 10" key="1">
    <citation type="submission" date="2015-09" db="EMBL/GenBank/DDBJ databases">
        <title>Genome of Desulfovibrio dechloracetivorans BerOc1, a mercury methylating strain isolated from highly hydrocarbons and metals contaminated coastal sediments.</title>
        <authorList>
            <person name="Goni Urriza M."/>
            <person name="Gassie C."/>
            <person name="Bouchez O."/>
            <person name="Klopp C."/>
            <person name="Ranchou-Peyruse A."/>
            <person name="Remy G."/>
        </authorList>
    </citation>
    <scope>NUCLEOTIDE SEQUENCE [LARGE SCALE GENOMIC DNA]</scope>
    <source>
        <strain evidence="9 10">BerOc1</strain>
    </source>
</reference>
<keyword evidence="6" id="KW-0411">Iron-sulfur</keyword>
<dbReference type="GO" id="GO:0003824">
    <property type="term" value="F:catalytic activity"/>
    <property type="evidence" value="ECO:0007669"/>
    <property type="project" value="InterPro"/>
</dbReference>
<name>A0A1J5MRF4_9BACT</name>
<keyword evidence="4" id="KW-0479">Metal-binding</keyword>
<dbReference type="CDD" id="cd21109">
    <property type="entry name" value="SPASM"/>
    <property type="match status" value="1"/>
</dbReference>
<evidence type="ECO:0000256" key="5">
    <source>
        <dbReference type="ARBA" id="ARBA00023004"/>
    </source>
</evidence>
<keyword evidence="2" id="KW-0004">4Fe-4S</keyword>
<evidence type="ECO:0000259" key="8">
    <source>
        <dbReference type="Pfam" id="PF13186"/>
    </source>
</evidence>
<dbReference type="GO" id="GO:0051536">
    <property type="term" value="F:iron-sulfur cluster binding"/>
    <property type="evidence" value="ECO:0007669"/>
    <property type="project" value="UniProtKB-KW"/>
</dbReference>
<proteinExistence type="predicted"/>
<dbReference type="SFLD" id="SFLDG01387">
    <property type="entry name" value="BtrN-like_SPASM_domain_contain"/>
    <property type="match status" value="1"/>
</dbReference>
<organism evidence="9 10">
    <name type="scientific">Pseudodesulfovibrio hydrargyri</name>
    <dbReference type="NCBI Taxonomy" id="2125990"/>
    <lineage>
        <taxon>Bacteria</taxon>
        <taxon>Pseudomonadati</taxon>
        <taxon>Thermodesulfobacteriota</taxon>
        <taxon>Desulfovibrionia</taxon>
        <taxon>Desulfovibrionales</taxon>
        <taxon>Desulfovibrionaceae</taxon>
    </lineage>
</organism>
<evidence type="ECO:0000313" key="9">
    <source>
        <dbReference type="EMBL" id="OIQ49174.1"/>
    </source>
</evidence>
<gene>
    <name evidence="9" type="primary">moaA_3</name>
    <name evidence="9" type="ORF">BerOc1_01098</name>
</gene>
<feature type="domain" description="Radical SAM core" evidence="7">
    <location>
        <begin position="60"/>
        <end position="189"/>
    </location>
</feature>
<evidence type="ECO:0000259" key="7">
    <source>
        <dbReference type="Pfam" id="PF04055"/>
    </source>
</evidence>
<dbReference type="Gene3D" id="3.20.20.70">
    <property type="entry name" value="Aldolase class I"/>
    <property type="match status" value="1"/>
</dbReference>
<dbReference type="InterPro" id="IPR058240">
    <property type="entry name" value="rSAM_sf"/>
</dbReference>
<evidence type="ECO:0000256" key="1">
    <source>
        <dbReference type="ARBA" id="ARBA00001966"/>
    </source>
</evidence>
<dbReference type="InterPro" id="IPR007197">
    <property type="entry name" value="rSAM"/>
</dbReference>
<dbReference type="InterPro" id="IPR013785">
    <property type="entry name" value="Aldolase_TIM"/>
</dbReference>
<keyword evidence="3" id="KW-0949">S-adenosyl-L-methionine</keyword>
<keyword evidence="5" id="KW-0408">Iron</keyword>
<evidence type="ECO:0000256" key="3">
    <source>
        <dbReference type="ARBA" id="ARBA00022691"/>
    </source>
</evidence>
<dbReference type="CDD" id="cd01335">
    <property type="entry name" value="Radical_SAM"/>
    <property type="match status" value="1"/>
</dbReference>
<dbReference type="Pfam" id="PF04055">
    <property type="entry name" value="Radical_SAM"/>
    <property type="match status" value="1"/>
</dbReference>
<dbReference type="Proteomes" id="UP000181901">
    <property type="component" value="Unassembled WGS sequence"/>
</dbReference>
<dbReference type="GO" id="GO:0046872">
    <property type="term" value="F:metal ion binding"/>
    <property type="evidence" value="ECO:0007669"/>
    <property type="project" value="UniProtKB-KW"/>
</dbReference>
<accession>A0A1J5MRF4</accession>
<evidence type="ECO:0000256" key="6">
    <source>
        <dbReference type="ARBA" id="ARBA00023014"/>
    </source>
</evidence>
<sequence>MKVIDQNYSILGKVQRHLKPSLKSLTVKKSINALKCLADFSLKREQVRGLPFMLKIESASMCNLKCKGCRTGAHPEIGTGVLTADEFVEIVEPIKEYLLEAAIYIWGEPLMNRKHLPAMVRHLTENNISSMISTNCHFLDEAMSKQLIDAGLTKLILAVDGMSQESYGQIRLGGNFEIVKSNIINFARIKREKKSRWPLIEWQYVKTDFNKRELPQAMALAEELGVDFFTVLPDWCRRDTDEKVVKSRARLKKIRKRACYWLWSSIAVQWDGTVYPCCHTANNGRNSFGKMPINEIWNSAIYKESRAIFNNTGDGAEKKGKSVCFRCPM</sequence>
<dbReference type="PANTHER" id="PTHR11228:SF7">
    <property type="entry name" value="PQQA PEPTIDE CYCLASE"/>
    <property type="match status" value="1"/>
</dbReference>
<evidence type="ECO:0000313" key="10">
    <source>
        <dbReference type="Proteomes" id="UP000181901"/>
    </source>
</evidence>
<dbReference type="EMBL" id="LKAQ01000004">
    <property type="protein sequence ID" value="OIQ49174.1"/>
    <property type="molecule type" value="Genomic_DNA"/>
</dbReference>
<dbReference type="SFLD" id="SFLDG01067">
    <property type="entry name" value="SPASM/twitch_domain_containing"/>
    <property type="match status" value="1"/>
</dbReference>
<keyword evidence="10" id="KW-1185">Reference proteome</keyword>
<evidence type="ECO:0000256" key="2">
    <source>
        <dbReference type="ARBA" id="ARBA00022485"/>
    </source>
</evidence>
<dbReference type="OrthoDB" id="9772409at2"/>
<dbReference type="InterPro" id="IPR050377">
    <property type="entry name" value="Radical_SAM_PqqE_MftC-like"/>
</dbReference>
<comment type="cofactor">
    <cofactor evidence="1">
        <name>[4Fe-4S] cluster</name>
        <dbReference type="ChEBI" id="CHEBI:49883"/>
    </cofactor>
</comment>
<dbReference type="InterPro" id="IPR023885">
    <property type="entry name" value="4Fe4S-binding_SPASM_dom"/>
</dbReference>
<comment type="caution">
    <text evidence="9">The sequence shown here is derived from an EMBL/GenBank/DDBJ whole genome shotgun (WGS) entry which is preliminary data.</text>
</comment>
<dbReference type="AlphaFoldDB" id="A0A1J5MRF4"/>
<dbReference type="Pfam" id="PF13186">
    <property type="entry name" value="SPASM"/>
    <property type="match status" value="1"/>
</dbReference>
<evidence type="ECO:0000256" key="4">
    <source>
        <dbReference type="ARBA" id="ARBA00022723"/>
    </source>
</evidence>
<dbReference type="SFLD" id="SFLDS00029">
    <property type="entry name" value="Radical_SAM"/>
    <property type="match status" value="1"/>
</dbReference>
<protein>
    <submittedName>
        <fullName evidence="9">Cyclic pyranopterin monophosphate synthase</fullName>
    </submittedName>
</protein>
<feature type="domain" description="4Fe4S-binding SPASM" evidence="8">
    <location>
        <begin position="259"/>
        <end position="328"/>
    </location>
</feature>